<proteinExistence type="predicted"/>
<dbReference type="InterPro" id="IPR013785">
    <property type="entry name" value="Aldolase_TIM"/>
</dbReference>
<dbReference type="SUPFAM" id="SSF51445">
    <property type="entry name" value="(Trans)glycosidases"/>
    <property type="match status" value="1"/>
</dbReference>
<dbReference type="Gene3D" id="3.20.20.70">
    <property type="entry name" value="Aldolase class I"/>
    <property type="match status" value="1"/>
</dbReference>
<dbReference type="InterPro" id="IPR050985">
    <property type="entry name" value="Alpha-glycosidase_related"/>
</dbReference>
<gene>
    <name evidence="3" type="ORF">EHS11_18165</name>
</gene>
<keyword evidence="1" id="KW-0378">Hydrolase</keyword>
<evidence type="ECO:0000313" key="3">
    <source>
        <dbReference type="EMBL" id="TGN07047.1"/>
    </source>
</evidence>
<dbReference type="PANTHER" id="PTHR43053:SF3">
    <property type="entry name" value="ALPHA-GALACTOSIDASE C-RELATED"/>
    <property type="match status" value="1"/>
</dbReference>
<organism evidence="3 4">
    <name type="scientific">Leptospira ilyithenensis</name>
    <dbReference type="NCBI Taxonomy" id="2484901"/>
    <lineage>
        <taxon>Bacteria</taxon>
        <taxon>Pseudomonadati</taxon>
        <taxon>Spirochaetota</taxon>
        <taxon>Spirochaetia</taxon>
        <taxon>Leptospirales</taxon>
        <taxon>Leptospiraceae</taxon>
        <taxon>Leptospira</taxon>
    </lineage>
</organism>
<name>A0A4R9LJI5_9LEPT</name>
<accession>A0A4R9LJI5</accession>
<dbReference type="OrthoDB" id="9758822at2"/>
<dbReference type="RefSeq" id="WP_135765771.1">
    <property type="nucleotide sequence ID" value="NZ_RQHV01000062.1"/>
</dbReference>
<reference evidence="3" key="1">
    <citation type="journal article" date="2019" name="PLoS Negl. Trop. Dis.">
        <title>Revisiting the worldwide diversity of Leptospira species in the environment.</title>
        <authorList>
            <person name="Vincent A.T."/>
            <person name="Schiettekatte O."/>
            <person name="Bourhy P."/>
            <person name="Veyrier F.J."/>
            <person name="Picardeau M."/>
        </authorList>
    </citation>
    <scope>NUCLEOTIDE SEQUENCE [LARGE SCALE GENOMIC DNA]</scope>
    <source>
        <strain evidence="3">201400974</strain>
    </source>
</reference>
<evidence type="ECO:0000256" key="2">
    <source>
        <dbReference type="ARBA" id="ARBA00023295"/>
    </source>
</evidence>
<dbReference type="AlphaFoldDB" id="A0A4R9LJI5"/>
<dbReference type="Proteomes" id="UP000298264">
    <property type="component" value="Unassembled WGS sequence"/>
</dbReference>
<dbReference type="InterPro" id="IPR017853">
    <property type="entry name" value="GH"/>
</dbReference>
<evidence type="ECO:0000313" key="4">
    <source>
        <dbReference type="Proteomes" id="UP000298264"/>
    </source>
</evidence>
<sequence>MKIQYRVYDSITLSSFLPAKPGLFISECKKFELQIVSTSISKAENILSPKLIWRESTRPEVGFSIDFLELDLDARPDGNGFQLFQHGYQSWSLSKKMNSDEEDRSPRLAFLQYSQENIYSKHAGKPGEYISEYFALLYSNYNKQGLLFASLDRGEFGIKFNVRLTDSGEMEKVSAIYDFYCLPDLRPNAKLAISKIKIESFTKDPEKKLAGYFRELGEKLGTPVFPKKVPTGWCSWYYYYTKISQKNILENLAKVREQNLPIEFFQIDDGYQKEIGDWLVPNDKFPGGMRILADEIKRAGLKPGIWLAPFLVRKKSEFFRKYPEAILKDENGKPVPALYQPLWGLDATYALDITHPTSLSYLEKVFSTVVKEWGYSYLKLDFLYAGLLPGEVYKKNLSPQGRYMEALQLIRKTVGKNTFLLGCGAPMLPSVGFFDGMRISCDVTPSWNQEKIRIFLKDRNALSTKTALTNDLTRASMHRNLWLNDPDCLLVRKKKNKMSESQTILMASIMAISGGMLLVSDDLTKLEPDRLQLLKKAFQLNADCQAHTPIPIGIFEEDFPHAMYNPAGFLGIWNPNEIAKKITVRLPFTIKSKEPYLDYWTGTIVDLELSAKKDSIEMELPAYGSVVLSI</sequence>
<dbReference type="PANTHER" id="PTHR43053">
    <property type="entry name" value="GLYCOSIDASE FAMILY 31"/>
    <property type="match status" value="1"/>
</dbReference>
<dbReference type="EMBL" id="RQHV01000062">
    <property type="protein sequence ID" value="TGN07047.1"/>
    <property type="molecule type" value="Genomic_DNA"/>
</dbReference>
<keyword evidence="2" id="KW-0326">Glycosidase</keyword>
<dbReference type="Pfam" id="PF02065">
    <property type="entry name" value="Melibiase"/>
    <property type="match status" value="1"/>
</dbReference>
<evidence type="ECO:0000256" key="1">
    <source>
        <dbReference type="ARBA" id="ARBA00022801"/>
    </source>
</evidence>
<dbReference type="InterPro" id="IPR002252">
    <property type="entry name" value="Glyco_hydro_36"/>
</dbReference>
<dbReference type="CDD" id="cd14791">
    <property type="entry name" value="GH36"/>
    <property type="match status" value="1"/>
</dbReference>
<protein>
    <submittedName>
        <fullName evidence="3">Alpha-galactosidase</fullName>
    </submittedName>
</protein>
<dbReference type="GO" id="GO:0004557">
    <property type="term" value="F:alpha-galactosidase activity"/>
    <property type="evidence" value="ECO:0007669"/>
    <property type="project" value="InterPro"/>
</dbReference>
<keyword evidence="4" id="KW-1185">Reference proteome</keyword>
<dbReference type="GO" id="GO:0016052">
    <property type="term" value="P:carbohydrate catabolic process"/>
    <property type="evidence" value="ECO:0007669"/>
    <property type="project" value="InterPro"/>
</dbReference>
<comment type="caution">
    <text evidence="3">The sequence shown here is derived from an EMBL/GenBank/DDBJ whole genome shotgun (WGS) entry which is preliminary data.</text>
</comment>